<keyword evidence="1" id="KW-0175">Coiled coil</keyword>
<name>A0A6B9F4T6_9EURY</name>
<dbReference type="RefSeq" id="WP_157688607.1">
    <property type="nucleotide sequence ID" value="NZ_CP034345.1"/>
</dbReference>
<dbReference type="Gene3D" id="1.10.287.1490">
    <property type="match status" value="1"/>
</dbReference>
<dbReference type="GO" id="GO:0000146">
    <property type="term" value="F:microfilament motor activity"/>
    <property type="evidence" value="ECO:0007669"/>
    <property type="project" value="TreeGrafter"/>
</dbReference>
<evidence type="ECO:0000313" key="3">
    <source>
        <dbReference type="EMBL" id="QGX94372.1"/>
    </source>
</evidence>
<protein>
    <submittedName>
        <fullName evidence="3">Chromosome segregation protein SMC</fullName>
    </submittedName>
</protein>
<dbReference type="Proteomes" id="UP000428325">
    <property type="component" value="Chromosome"/>
</dbReference>
<dbReference type="SUPFAM" id="SSF52540">
    <property type="entry name" value="P-loop containing nucleoside triphosphate hydrolases"/>
    <property type="match status" value="1"/>
</dbReference>
<feature type="region of interest" description="Disordered" evidence="2">
    <location>
        <begin position="236"/>
        <end position="257"/>
    </location>
</feature>
<feature type="coiled-coil region" evidence="1">
    <location>
        <begin position="340"/>
        <end position="503"/>
    </location>
</feature>
<dbReference type="NCBIfam" id="NF045487">
    <property type="entry name" value="ASRP"/>
    <property type="match status" value="1"/>
</dbReference>
<proteinExistence type="predicted"/>
<dbReference type="Gene3D" id="3.40.50.300">
    <property type="entry name" value="P-loop containing nucleotide triphosphate hydrolases"/>
    <property type="match status" value="1"/>
</dbReference>
<evidence type="ECO:0000313" key="4">
    <source>
        <dbReference type="Proteomes" id="UP000428325"/>
    </source>
</evidence>
<dbReference type="AlphaFoldDB" id="A0A6B9F4T6"/>
<sequence>MSTEQATGETHVTVRNIGGIDETAVTLEPGVTVLTGRNATNRTSFLQAIMAALGSEDVSMKADADEARVELALDGETFTRTLERRNGHVRPSGTPYLDDPTLADLFAFLLESNEARRAVTTDADLRDIIMRPIDTDEIQSEIDRLVDQRREITRELDELDDLKARLPALEEKRTGLKADIEETEGELRDVEARIESTDADVEQSREERAELEEKLEKLRDKRSSLETVRYDLETERNSLESLRSERAERADEYDDLSETPAGELEDLESRIDRLRDRKQRLETEVTDVRSIIQFNEEMLEEGTGDVVDVLSDDREGGEITDGLVPGKTVTCWTCGSDVDAEQIEETVDTLRDLNQRAVGEIGDIDDELAELKERRDELEAEQRRREQLERERRELDAKIERTEERAAELAERRDELRDEMEGIERQIATLEDDTYEDVLDLHKEANQLEYDLGSLENDLERVEENIATIEERLDEESELRARREELGDEIESLRTRIARIEREAITEFNDHMDTVLDLLDYENLERIWIERTETRVRDGREKVSKTAFELHVVRRTDGGTSYEDRIGHLSESEREVTGFVFALAGFLAHEVYETVPFMLLDSMEAIDANRIATLLEYLEGYTQYLVVALLPEDANPVPDDHHYVESI</sequence>
<dbReference type="GO" id="GO:0016460">
    <property type="term" value="C:myosin II complex"/>
    <property type="evidence" value="ECO:0007669"/>
    <property type="project" value="TreeGrafter"/>
</dbReference>
<dbReference type="PANTHER" id="PTHR45615:SF40">
    <property type="entry name" value="MYOSIN HEAVY CHAIN, NON-MUSCLE"/>
    <property type="match status" value="1"/>
</dbReference>
<dbReference type="GO" id="GO:0051015">
    <property type="term" value="F:actin filament binding"/>
    <property type="evidence" value="ECO:0007669"/>
    <property type="project" value="TreeGrafter"/>
</dbReference>
<accession>A0A6B9F4T6</accession>
<gene>
    <name evidence="3" type="ORF">EI982_05995</name>
</gene>
<evidence type="ECO:0000256" key="2">
    <source>
        <dbReference type="SAM" id="MobiDB-lite"/>
    </source>
</evidence>
<dbReference type="EMBL" id="CP034345">
    <property type="protein sequence ID" value="QGX94372.1"/>
    <property type="molecule type" value="Genomic_DNA"/>
</dbReference>
<dbReference type="InterPro" id="IPR027417">
    <property type="entry name" value="P-loop_NTPase"/>
</dbReference>
<evidence type="ECO:0000256" key="1">
    <source>
        <dbReference type="SAM" id="Coils"/>
    </source>
</evidence>
<reference evidence="3 4" key="1">
    <citation type="submission" date="2018-12" db="EMBL/GenBank/DDBJ databases">
        <title>Complete genome sequence of Haloplanus rallus MBLA0036.</title>
        <authorList>
            <person name="Nam Y.-d."/>
            <person name="Kang J."/>
            <person name="Chung W.-H."/>
            <person name="Park Y.S."/>
        </authorList>
    </citation>
    <scope>NUCLEOTIDE SEQUENCE [LARGE SCALE GENOMIC DNA]</scope>
    <source>
        <strain evidence="3 4">MBLA0036</strain>
    </source>
</reference>
<dbReference type="PANTHER" id="PTHR45615">
    <property type="entry name" value="MYOSIN HEAVY CHAIN, NON-MUSCLE"/>
    <property type="match status" value="1"/>
</dbReference>
<dbReference type="GO" id="GO:0016887">
    <property type="term" value="F:ATP hydrolysis activity"/>
    <property type="evidence" value="ECO:0007669"/>
    <property type="project" value="InterPro"/>
</dbReference>
<dbReference type="GO" id="GO:0005737">
    <property type="term" value="C:cytoplasm"/>
    <property type="evidence" value="ECO:0007669"/>
    <property type="project" value="TreeGrafter"/>
</dbReference>
<feature type="compositionally biased region" description="Basic and acidic residues" evidence="2">
    <location>
        <begin position="236"/>
        <end position="250"/>
    </location>
</feature>
<keyword evidence="4" id="KW-1185">Reference proteome</keyword>
<dbReference type="KEGG" id="hra:EI982_05995"/>
<dbReference type="OrthoDB" id="241568at2157"/>
<dbReference type="GO" id="GO:0006302">
    <property type="term" value="P:double-strand break repair"/>
    <property type="evidence" value="ECO:0007669"/>
    <property type="project" value="InterPro"/>
</dbReference>
<dbReference type="GeneID" id="99245645"/>
<dbReference type="GO" id="GO:0032982">
    <property type="term" value="C:myosin filament"/>
    <property type="evidence" value="ECO:0007669"/>
    <property type="project" value="TreeGrafter"/>
</dbReference>
<organism evidence="3 4">
    <name type="scientific">Haloplanus rallus</name>
    <dbReference type="NCBI Taxonomy" id="1816183"/>
    <lineage>
        <taxon>Archaea</taxon>
        <taxon>Methanobacteriati</taxon>
        <taxon>Methanobacteriota</taxon>
        <taxon>Stenosarchaea group</taxon>
        <taxon>Halobacteria</taxon>
        <taxon>Halobacteriales</taxon>
        <taxon>Haloferacaceae</taxon>
        <taxon>Haloplanus</taxon>
    </lineage>
</organism>